<keyword evidence="5" id="KW-1185">Reference proteome</keyword>
<dbReference type="InterPro" id="IPR043129">
    <property type="entry name" value="ATPase_NBD"/>
</dbReference>
<name>A0ABR1G5J1_AURAN</name>
<accession>A0ABR1G5J1</accession>
<evidence type="ECO:0000256" key="1">
    <source>
        <dbReference type="ARBA" id="ARBA00049360"/>
    </source>
</evidence>
<feature type="region of interest" description="Disordered" evidence="3">
    <location>
        <begin position="118"/>
        <end position="141"/>
    </location>
</feature>
<comment type="caution">
    <text evidence="4">The sequence shown here is derived from an EMBL/GenBank/DDBJ whole genome shotgun (WGS) entry which is preliminary data.</text>
</comment>
<dbReference type="Pfam" id="PF00022">
    <property type="entry name" value="Actin"/>
    <property type="match status" value="2"/>
</dbReference>
<dbReference type="Gene3D" id="3.90.640.10">
    <property type="entry name" value="Actin, Chain A, domain 4"/>
    <property type="match status" value="1"/>
</dbReference>
<comment type="catalytic activity">
    <reaction evidence="1">
        <text>ATP + H2O = ADP + phosphate + H(+)</text>
        <dbReference type="Rhea" id="RHEA:13065"/>
        <dbReference type="ChEBI" id="CHEBI:15377"/>
        <dbReference type="ChEBI" id="CHEBI:15378"/>
        <dbReference type="ChEBI" id="CHEBI:30616"/>
        <dbReference type="ChEBI" id="CHEBI:43474"/>
        <dbReference type="ChEBI" id="CHEBI:456216"/>
    </reaction>
</comment>
<comment type="similarity">
    <text evidence="2">Belongs to the actin family.</text>
</comment>
<feature type="compositionally biased region" description="Basic residues" evidence="3">
    <location>
        <begin position="130"/>
        <end position="141"/>
    </location>
</feature>
<evidence type="ECO:0000313" key="4">
    <source>
        <dbReference type="EMBL" id="KAK7248580.1"/>
    </source>
</evidence>
<evidence type="ECO:0000313" key="5">
    <source>
        <dbReference type="Proteomes" id="UP001363151"/>
    </source>
</evidence>
<evidence type="ECO:0000256" key="2">
    <source>
        <dbReference type="RuleBase" id="RU000487"/>
    </source>
</evidence>
<organism evidence="4 5">
    <name type="scientific">Aureococcus anophagefferens</name>
    <name type="common">Harmful bloom alga</name>
    <dbReference type="NCBI Taxonomy" id="44056"/>
    <lineage>
        <taxon>Eukaryota</taxon>
        <taxon>Sar</taxon>
        <taxon>Stramenopiles</taxon>
        <taxon>Ochrophyta</taxon>
        <taxon>Pelagophyceae</taxon>
        <taxon>Pelagomonadales</taxon>
        <taxon>Pelagomonadaceae</taxon>
        <taxon>Aureococcus</taxon>
    </lineage>
</organism>
<reference evidence="4 5" key="1">
    <citation type="submission" date="2024-03" db="EMBL/GenBank/DDBJ databases">
        <title>Aureococcus anophagefferens CCMP1851 and Kratosvirus quantuckense: Draft genome of a second virus-susceptible host strain in the model system.</title>
        <authorList>
            <person name="Chase E."/>
            <person name="Truchon A.R."/>
            <person name="Schepens W."/>
            <person name="Wilhelm S.W."/>
        </authorList>
    </citation>
    <scope>NUCLEOTIDE SEQUENCE [LARGE SCALE GENOMIC DNA]</scope>
    <source>
        <strain evidence="4 5">CCMP1851</strain>
    </source>
</reference>
<sequence length="279" mass="30020">MSALLSQPVVIDNGTGVVKAGMAGGDRPGVVFASACGRAKHVRLMPGGALEGADVVVGRRAAQHRGALVLSRPMARGMLLLRRAGARATTTAELDVVREVKERRCYVALDPAGDERAFGAASRRGAPRAATRRRTRPTRRARTHVLPDGSSVTLGAERFRAPEVLFDPSLVGSEDGGVHRVLNLAALRADLDLRATLYQQIVLAGGSTLFPGFGERLLKELRADLPDHTKIKIHAPPERMLSTWIGGSILASLATFKSMWVLRAEFEEHGARLFSQRAL</sequence>
<dbReference type="InterPro" id="IPR004000">
    <property type="entry name" value="Actin"/>
</dbReference>
<dbReference type="EMBL" id="JBBJCI010000091">
    <property type="protein sequence ID" value="KAK7248580.1"/>
    <property type="molecule type" value="Genomic_DNA"/>
</dbReference>
<dbReference type="Gene3D" id="3.30.420.40">
    <property type="match status" value="3"/>
</dbReference>
<gene>
    <name evidence="4" type="primary">ACTB</name>
    <name evidence="4" type="ORF">SO694_0016702</name>
</gene>
<feature type="compositionally biased region" description="Low complexity" evidence="3">
    <location>
        <begin position="118"/>
        <end position="129"/>
    </location>
</feature>
<dbReference type="SMART" id="SM00268">
    <property type="entry name" value="ACTIN"/>
    <property type="match status" value="1"/>
</dbReference>
<dbReference type="Proteomes" id="UP001363151">
    <property type="component" value="Unassembled WGS sequence"/>
</dbReference>
<protein>
    <submittedName>
        <fullName evidence="4">Actin</fullName>
    </submittedName>
</protein>
<proteinExistence type="inferred from homology"/>
<dbReference type="SUPFAM" id="SSF53067">
    <property type="entry name" value="Actin-like ATPase domain"/>
    <property type="match status" value="2"/>
</dbReference>
<evidence type="ECO:0000256" key="3">
    <source>
        <dbReference type="SAM" id="MobiDB-lite"/>
    </source>
</evidence>
<dbReference type="PANTHER" id="PTHR11937">
    <property type="entry name" value="ACTIN"/>
    <property type="match status" value="1"/>
</dbReference>